<organism evidence="2 3">
    <name type="scientific">Micromonospora globbae</name>
    <dbReference type="NCBI Taxonomy" id="1894969"/>
    <lineage>
        <taxon>Bacteria</taxon>
        <taxon>Bacillati</taxon>
        <taxon>Actinomycetota</taxon>
        <taxon>Actinomycetes</taxon>
        <taxon>Micromonosporales</taxon>
        <taxon>Micromonosporaceae</taxon>
        <taxon>Micromonospora</taxon>
    </lineage>
</organism>
<dbReference type="EMBL" id="CP108084">
    <property type="protein sequence ID" value="WUP49633.1"/>
    <property type="molecule type" value="Genomic_DNA"/>
</dbReference>
<name>A0ABZ1S6J3_9ACTN</name>
<evidence type="ECO:0000313" key="3">
    <source>
        <dbReference type="Proteomes" id="UP001432190"/>
    </source>
</evidence>
<keyword evidence="3" id="KW-1185">Reference proteome</keyword>
<proteinExistence type="predicted"/>
<protein>
    <recommendedName>
        <fullName evidence="4">DUF317 domain-containing protein</fullName>
    </recommendedName>
</protein>
<sequence>MIEPSPVTRSSLRQVFPIVAPMPMAELPTRMWSDEQWERIKLGYEARDMDEKWNVFVEDQVAFLHRSWTGNGVFEASFAPVGGGGWRISAATVESDPSRYRRSSERYDRVMVELVLSAIVLGEPALALRAELVALTSQESGRTDLPAGVIEHSALGLRSAP</sequence>
<dbReference type="Proteomes" id="UP001432190">
    <property type="component" value="Chromosome"/>
</dbReference>
<accession>A0ABZ1S6J3</accession>
<evidence type="ECO:0000313" key="1">
    <source>
        <dbReference type="EMBL" id="WUP49390.1"/>
    </source>
</evidence>
<dbReference type="EMBL" id="CP108084">
    <property type="protein sequence ID" value="WUP49390.1"/>
    <property type="molecule type" value="Genomic_DNA"/>
</dbReference>
<reference evidence="2" key="1">
    <citation type="submission" date="2022-10" db="EMBL/GenBank/DDBJ databases">
        <title>The complete genomes of actinobacterial strains from the NBC collection.</title>
        <authorList>
            <person name="Joergensen T.S."/>
            <person name="Alvarez Arevalo M."/>
            <person name="Sterndorff E.B."/>
            <person name="Faurdal D."/>
            <person name="Vuksanovic O."/>
            <person name="Mourched A.-S."/>
            <person name="Charusanti P."/>
            <person name="Shaw S."/>
            <person name="Blin K."/>
            <person name="Weber T."/>
        </authorList>
    </citation>
    <scope>NUCLEOTIDE SEQUENCE</scope>
    <source>
        <strain evidence="2">NBC_00256</strain>
    </source>
</reference>
<evidence type="ECO:0000313" key="2">
    <source>
        <dbReference type="EMBL" id="WUP49633.1"/>
    </source>
</evidence>
<gene>
    <name evidence="1" type="ORF">OG994_28215</name>
    <name evidence="2" type="ORF">OG994_29585</name>
</gene>
<dbReference type="RefSeq" id="WP_328851518.1">
    <property type="nucleotide sequence ID" value="NZ_CP108084.1"/>
</dbReference>
<evidence type="ECO:0008006" key="4">
    <source>
        <dbReference type="Google" id="ProtNLM"/>
    </source>
</evidence>